<feature type="compositionally biased region" description="Basic and acidic residues" evidence="1">
    <location>
        <begin position="274"/>
        <end position="287"/>
    </location>
</feature>
<feature type="region of interest" description="Disordered" evidence="1">
    <location>
        <begin position="261"/>
        <end position="320"/>
    </location>
</feature>
<evidence type="ECO:0000313" key="2">
    <source>
        <dbReference type="EMBL" id="CAK9094132.1"/>
    </source>
</evidence>
<reference evidence="2 3" key="1">
    <citation type="submission" date="2024-02" db="EMBL/GenBank/DDBJ databases">
        <authorList>
            <person name="Chen Y."/>
            <person name="Shah S."/>
            <person name="Dougan E. K."/>
            <person name="Thang M."/>
            <person name="Chan C."/>
        </authorList>
    </citation>
    <scope>NUCLEOTIDE SEQUENCE [LARGE SCALE GENOMIC DNA]</scope>
</reference>
<protein>
    <submittedName>
        <fullName evidence="2">DnaJ protein-like</fullName>
    </submittedName>
</protein>
<accession>A0ABP0R4T5</accession>
<evidence type="ECO:0000313" key="3">
    <source>
        <dbReference type="Proteomes" id="UP001642464"/>
    </source>
</evidence>
<gene>
    <name evidence="2" type="ORF">SCF082_LOCUS44255</name>
</gene>
<keyword evidence="3" id="KW-1185">Reference proteome</keyword>
<dbReference type="Proteomes" id="UP001642464">
    <property type="component" value="Unassembled WGS sequence"/>
</dbReference>
<dbReference type="EMBL" id="CAXAMM010040573">
    <property type="protein sequence ID" value="CAK9094132.1"/>
    <property type="molecule type" value="Genomic_DNA"/>
</dbReference>
<organism evidence="2 3">
    <name type="scientific">Durusdinium trenchii</name>
    <dbReference type="NCBI Taxonomy" id="1381693"/>
    <lineage>
        <taxon>Eukaryota</taxon>
        <taxon>Sar</taxon>
        <taxon>Alveolata</taxon>
        <taxon>Dinophyceae</taxon>
        <taxon>Suessiales</taxon>
        <taxon>Symbiodiniaceae</taxon>
        <taxon>Durusdinium</taxon>
    </lineage>
</organism>
<evidence type="ECO:0000256" key="1">
    <source>
        <dbReference type="SAM" id="MobiDB-lite"/>
    </source>
</evidence>
<name>A0ABP0R4T5_9DINO</name>
<comment type="caution">
    <text evidence="2">The sequence shown here is derived from an EMBL/GenBank/DDBJ whole genome shotgun (WGS) entry which is preliminary data.</text>
</comment>
<sequence>MARAAWRKPDGSLPEAHLAGRLAAVELVFTVPSAKRKREQVVRLGLQGESSIRVVPNEERFPLAQFDLLSSLQDVPSEEGIVNVQFEVCDVGELCGGKRLVTVKDVASTGNESWNVALFDGHAALVLLLDFFLQHLQGPLQLLKLNVLFLELALYSTIRQKILATIVRSALRRKQRKLGDLEYVKVHRERQQAYERGKAKVTEVTAAELSRDSDDVEEVLAERFLGAAVRASLAAASASNAAMSAAIAAVEGNRQCIQAAQPPEGAKPQENAEAEEKSVQSEDESARSESTSEPGDAGARAGARAETAEEAALKRQITQRNNNHKVLQRLNAEILTHQQNVRQFLQANRQLIPEVSCEAKGKVQMLLRDYAHEVQLELEQFDQYSNLAEDLPLALKQSGLLAPLLQRQVLAIPVCPKARVLKMAALYDLQMTFQVLEQEIFSFARRRMTEGAVDLEPLEVVIEKVHKELQSYTDGAA</sequence>
<proteinExistence type="predicted"/>